<proteinExistence type="predicted"/>
<comment type="caution">
    <text evidence="1">The sequence shown here is derived from an EMBL/GenBank/DDBJ whole genome shotgun (WGS) entry which is preliminary data.</text>
</comment>
<dbReference type="EMBL" id="PDWZ02000007">
    <property type="protein sequence ID" value="KAB2103892.1"/>
    <property type="molecule type" value="Genomic_DNA"/>
</dbReference>
<protein>
    <submittedName>
        <fullName evidence="1">Uncharacterized protein</fullName>
    </submittedName>
</protein>
<accession>A0ACB6FHK1</accession>
<evidence type="ECO:0000313" key="1">
    <source>
        <dbReference type="EMBL" id="KAB2103892.1"/>
    </source>
</evidence>
<keyword evidence="2" id="KW-1185">Reference proteome</keyword>
<gene>
    <name evidence="1" type="ORF">AG0111_0g7878</name>
</gene>
<dbReference type="Proteomes" id="UP000293547">
    <property type="component" value="Unassembled WGS sequence"/>
</dbReference>
<name>A0ACB6FHK1_9PLEO</name>
<sequence>MTVFYIPVKDTMFYPKNKKTEKVLFSRIKSPTFGQFSGEAFADEPWNINTLAFSKKT</sequence>
<organism evidence="1 2">
    <name type="scientific">Alternaria gaisen</name>
    <dbReference type="NCBI Taxonomy" id="167740"/>
    <lineage>
        <taxon>Eukaryota</taxon>
        <taxon>Fungi</taxon>
        <taxon>Dikarya</taxon>
        <taxon>Ascomycota</taxon>
        <taxon>Pezizomycotina</taxon>
        <taxon>Dothideomycetes</taxon>
        <taxon>Pleosporomycetidae</taxon>
        <taxon>Pleosporales</taxon>
        <taxon>Pleosporineae</taxon>
        <taxon>Pleosporaceae</taxon>
        <taxon>Alternaria</taxon>
        <taxon>Alternaria sect. Alternaria</taxon>
    </lineage>
</organism>
<evidence type="ECO:0000313" key="2">
    <source>
        <dbReference type="Proteomes" id="UP000293547"/>
    </source>
</evidence>
<reference evidence="1 2" key="1">
    <citation type="journal article" date="2019" name="bioRxiv">
        <title>Genomics, evolutionary history and diagnostics of the Alternaria alternata species group including apple and Asian pear pathotypes.</title>
        <authorList>
            <person name="Armitage A.D."/>
            <person name="Cockerton H.M."/>
            <person name="Sreenivasaprasad S."/>
            <person name="Woodhall J.W."/>
            <person name="Lane C.R."/>
            <person name="Harrison R.J."/>
            <person name="Clarkson J.P."/>
        </authorList>
    </citation>
    <scope>NUCLEOTIDE SEQUENCE [LARGE SCALE GENOMIC DNA]</scope>
    <source>
        <strain evidence="1 2">FERA 650</strain>
    </source>
</reference>